<feature type="signal peptide" evidence="3">
    <location>
        <begin position="1"/>
        <end position="27"/>
    </location>
</feature>
<evidence type="ECO:0000256" key="3">
    <source>
        <dbReference type="SAM" id="SignalP"/>
    </source>
</evidence>
<comment type="caution">
    <text evidence="4">The sequence shown here is derived from an EMBL/GenBank/DDBJ whole genome shotgun (WGS) entry which is preliminary data.</text>
</comment>
<dbReference type="Proteomes" id="UP000248259">
    <property type="component" value="Unassembled WGS sequence"/>
</dbReference>
<keyword evidence="2" id="KW-1133">Transmembrane helix</keyword>
<keyword evidence="5" id="KW-1185">Reference proteome</keyword>
<evidence type="ECO:0000256" key="1">
    <source>
        <dbReference type="SAM" id="MobiDB-lite"/>
    </source>
</evidence>
<feature type="chain" id="PRO_5016344471" description="TspB protein" evidence="3">
    <location>
        <begin position="28"/>
        <end position="438"/>
    </location>
</feature>
<keyword evidence="3" id="KW-0732">Signal</keyword>
<reference evidence="4 5" key="1">
    <citation type="submission" date="2018-06" db="EMBL/GenBank/DDBJ databases">
        <title>Azoarcus communis strain SWub3 genome.</title>
        <authorList>
            <person name="Zorraquino Salvo V."/>
            <person name="Toubiana D."/>
            <person name="Blumwald E."/>
        </authorList>
    </citation>
    <scope>NUCLEOTIDE SEQUENCE [LARGE SCALE GENOMIC DNA]</scope>
    <source>
        <strain evidence="4 5">SWub3</strain>
    </source>
</reference>
<name>A0A323URV6_9RHOO</name>
<dbReference type="InterPro" id="IPR008708">
    <property type="entry name" value="Neisseria_TspB"/>
</dbReference>
<protein>
    <recommendedName>
        <fullName evidence="6">TspB protein</fullName>
    </recommendedName>
</protein>
<proteinExistence type="predicted"/>
<organism evidence="4 5">
    <name type="scientific">Parazoarcus communis SWub3 = DSM 12120</name>
    <dbReference type="NCBI Taxonomy" id="1121029"/>
    <lineage>
        <taxon>Bacteria</taxon>
        <taxon>Pseudomonadati</taxon>
        <taxon>Pseudomonadota</taxon>
        <taxon>Betaproteobacteria</taxon>
        <taxon>Rhodocyclales</taxon>
        <taxon>Zoogloeaceae</taxon>
        <taxon>Parazoarcus</taxon>
    </lineage>
</organism>
<evidence type="ECO:0000313" key="4">
    <source>
        <dbReference type="EMBL" id="PZA14971.1"/>
    </source>
</evidence>
<accession>A0A323URV6</accession>
<sequence length="438" mass="46008">MRFVRSLAFFFLGFALAGFSVASFASAASWGRSTNLNYPGVSGGARAPGWYGSPIYDFPDAPGGAGHFRDINRVGVGGRIFDVDSRRIFSPGNLAKAGRAMAKVYGPLALGLTLADLIWDPATQQFLDPTGGPYDPVQTCLGYTSLPNWQSAYYASCNGGGATPPAFWKRTDGAPHLVYGIVPNSMKDQLVSQGWSWGNNCGSKHVITKACAANIPKSPIPATDQQIEDAIYVELVARGMGSDLARRLIEAGYRPDVSEITTTGPSSIPGSTTTSTTSGPSGTTTTTRETSYDMDYAPGSVTIKERTTETTTAPDGTSTTTTTESTPPATGGTSQPAPPEEPPKPFCELYPDASACQNLDVPTVTPTPPETIDVIFVPSGGFGSGGSCPAPYAFNVQGRAFAIDYQPLCNFMIALNPVVIAVAFVTALLIALGGYKRD</sequence>
<feature type="compositionally biased region" description="Low complexity" evidence="1">
    <location>
        <begin position="309"/>
        <end position="334"/>
    </location>
</feature>
<dbReference type="RefSeq" id="WP_110528467.1">
    <property type="nucleotide sequence ID" value="NZ_QKOE01000019.1"/>
</dbReference>
<evidence type="ECO:0000256" key="2">
    <source>
        <dbReference type="SAM" id="Phobius"/>
    </source>
</evidence>
<dbReference type="NCBIfam" id="NF041109">
    <property type="entry name" value="VF_TspB_C_term"/>
    <property type="match status" value="1"/>
</dbReference>
<dbReference type="Pfam" id="PF05616">
    <property type="entry name" value="Neisseria_TspB"/>
    <property type="match status" value="1"/>
</dbReference>
<keyword evidence="2" id="KW-0812">Transmembrane</keyword>
<feature type="transmembrane region" description="Helical" evidence="2">
    <location>
        <begin position="411"/>
        <end position="435"/>
    </location>
</feature>
<dbReference type="AlphaFoldDB" id="A0A323URV6"/>
<evidence type="ECO:0008006" key="6">
    <source>
        <dbReference type="Google" id="ProtNLM"/>
    </source>
</evidence>
<feature type="compositionally biased region" description="Low complexity" evidence="1">
    <location>
        <begin position="260"/>
        <end position="287"/>
    </location>
</feature>
<dbReference type="OrthoDB" id="8602230at2"/>
<dbReference type="EMBL" id="QKOE01000019">
    <property type="protein sequence ID" value="PZA14971.1"/>
    <property type="molecule type" value="Genomic_DNA"/>
</dbReference>
<evidence type="ECO:0000313" key="5">
    <source>
        <dbReference type="Proteomes" id="UP000248259"/>
    </source>
</evidence>
<gene>
    <name evidence="4" type="ORF">DNK49_19205</name>
</gene>
<feature type="region of interest" description="Disordered" evidence="1">
    <location>
        <begin position="257"/>
        <end position="345"/>
    </location>
</feature>
<keyword evidence="2" id="KW-0472">Membrane</keyword>